<dbReference type="PANTHER" id="PTHR37304">
    <property type="entry name" value="MEMBRANE PROTEIN-RELATED"/>
    <property type="match status" value="1"/>
</dbReference>
<keyword evidence="1" id="KW-1133">Transmembrane helix</keyword>
<proteinExistence type="predicted"/>
<organism evidence="2 3">
    <name type="scientific">Candidatus Kaiserbacteria bacterium RIFCSPLOWO2_01_FULL_51_21</name>
    <dbReference type="NCBI Taxonomy" id="1798508"/>
    <lineage>
        <taxon>Bacteria</taxon>
        <taxon>Candidatus Kaiseribacteriota</taxon>
    </lineage>
</organism>
<evidence type="ECO:0008006" key="4">
    <source>
        <dbReference type="Google" id="ProtNLM"/>
    </source>
</evidence>
<evidence type="ECO:0000313" key="2">
    <source>
        <dbReference type="EMBL" id="OGG71547.1"/>
    </source>
</evidence>
<dbReference type="InterPro" id="IPR007211">
    <property type="entry name" value="DUF378"/>
</dbReference>
<dbReference type="Proteomes" id="UP000179115">
    <property type="component" value="Unassembled WGS sequence"/>
</dbReference>
<dbReference type="EMBL" id="MFLV01000015">
    <property type="protein sequence ID" value="OGG71547.1"/>
    <property type="molecule type" value="Genomic_DNA"/>
</dbReference>
<gene>
    <name evidence="2" type="ORF">A3A35_00165</name>
</gene>
<dbReference type="PANTHER" id="PTHR37304:SF1">
    <property type="entry name" value="MEMBRANE PROTEIN"/>
    <property type="match status" value="1"/>
</dbReference>
<evidence type="ECO:0000313" key="3">
    <source>
        <dbReference type="Proteomes" id="UP000179115"/>
    </source>
</evidence>
<sequence>MKVLHMISFTLLVVGGLNWGLVGLSGFVGGNWNIVNLVLGSVPVLEWIVYVLVGLSAVYLAATHKQTCKLCMGGSSAVGMGGGGSPMM</sequence>
<dbReference type="STRING" id="1798508.A3A35_00165"/>
<feature type="transmembrane region" description="Helical" evidence="1">
    <location>
        <begin position="34"/>
        <end position="62"/>
    </location>
</feature>
<name>A0A1F6ED70_9BACT</name>
<feature type="transmembrane region" description="Helical" evidence="1">
    <location>
        <begin position="7"/>
        <end position="28"/>
    </location>
</feature>
<comment type="caution">
    <text evidence="2">The sequence shown here is derived from an EMBL/GenBank/DDBJ whole genome shotgun (WGS) entry which is preliminary data.</text>
</comment>
<keyword evidence="1" id="KW-0472">Membrane</keyword>
<reference evidence="2 3" key="1">
    <citation type="journal article" date="2016" name="Nat. Commun.">
        <title>Thousands of microbial genomes shed light on interconnected biogeochemical processes in an aquifer system.</title>
        <authorList>
            <person name="Anantharaman K."/>
            <person name="Brown C.T."/>
            <person name="Hug L.A."/>
            <person name="Sharon I."/>
            <person name="Castelle C.J."/>
            <person name="Probst A.J."/>
            <person name="Thomas B.C."/>
            <person name="Singh A."/>
            <person name="Wilkins M.J."/>
            <person name="Karaoz U."/>
            <person name="Brodie E.L."/>
            <person name="Williams K.H."/>
            <person name="Hubbard S.S."/>
            <person name="Banfield J.F."/>
        </authorList>
    </citation>
    <scope>NUCLEOTIDE SEQUENCE [LARGE SCALE GENOMIC DNA]</scope>
</reference>
<accession>A0A1F6ED70</accession>
<protein>
    <recommendedName>
        <fullName evidence="4">DUF378 domain-containing protein</fullName>
    </recommendedName>
</protein>
<dbReference type="Pfam" id="PF04070">
    <property type="entry name" value="DUF378"/>
    <property type="match status" value="1"/>
</dbReference>
<dbReference type="AlphaFoldDB" id="A0A1F6ED70"/>
<keyword evidence="1" id="KW-0812">Transmembrane</keyword>
<evidence type="ECO:0000256" key="1">
    <source>
        <dbReference type="SAM" id="Phobius"/>
    </source>
</evidence>